<comment type="caution">
    <text evidence="12">The sequence shown here is derived from an EMBL/GenBank/DDBJ whole genome shotgun (WGS) entry which is preliminary data.</text>
</comment>
<dbReference type="PROSITE" id="PS51340">
    <property type="entry name" value="MOSC"/>
    <property type="match status" value="1"/>
</dbReference>
<evidence type="ECO:0000256" key="8">
    <source>
        <dbReference type="ARBA" id="ARBA00023014"/>
    </source>
</evidence>
<evidence type="ECO:0000256" key="7">
    <source>
        <dbReference type="ARBA" id="ARBA00023004"/>
    </source>
</evidence>
<dbReference type="InterPro" id="IPR005163">
    <property type="entry name" value="Tri_helical_YiiM-like"/>
</dbReference>
<evidence type="ECO:0000256" key="4">
    <source>
        <dbReference type="ARBA" id="ARBA00022714"/>
    </source>
</evidence>
<dbReference type="InterPro" id="IPR036010">
    <property type="entry name" value="2Fe-2S_ferredoxin-like_sf"/>
</dbReference>
<dbReference type="PROSITE" id="PS51384">
    <property type="entry name" value="FAD_FR"/>
    <property type="match status" value="1"/>
</dbReference>
<evidence type="ECO:0000259" key="10">
    <source>
        <dbReference type="PROSITE" id="PS51340"/>
    </source>
</evidence>
<dbReference type="PRINTS" id="PR00409">
    <property type="entry name" value="PHDIOXRDTASE"/>
</dbReference>
<dbReference type="InterPro" id="IPR011037">
    <property type="entry name" value="Pyrv_Knase-like_insert_dom_sf"/>
</dbReference>
<proteinExistence type="predicted"/>
<keyword evidence="13" id="KW-1185">Reference proteome</keyword>
<dbReference type="SUPFAM" id="SSF50800">
    <property type="entry name" value="PK beta-barrel domain-like"/>
    <property type="match status" value="1"/>
</dbReference>
<keyword evidence="2" id="KW-0285">Flavoprotein</keyword>
<evidence type="ECO:0000259" key="9">
    <source>
        <dbReference type="PROSITE" id="PS51085"/>
    </source>
</evidence>
<feature type="domain" description="FAD-binding FR-type" evidence="11">
    <location>
        <begin position="250"/>
        <end position="351"/>
    </location>
</feature>
<evidence type="ECO:0000256" key="3">
    <source>
        <dbReference type="ARBA" id="ARBA00022643"/>
    </source>
</evidence>
<gene>
    <name evidence="12" type="ORF">LTR84_009172</name>
</gene>
<dbReference type="SUPFAM" id="SSF54292">
    <property type="entry name" value="2Fe-2S ferredoxin-like"/>
    <property type="match status" value="1"/>
</dbReference>
<dbReference type="InterPro" id="IPR005302">
    <property type="entry name" value="MoCF_Sase_C"/>
</dbReference>
<dbReference type="GO" id="GO:0030151">
    <property type="term" value="F:molybdenum ion binding"/>
    <property type="evidence" value="ECO:0007669"/>
    <property type="project" value="InterPro"/>
</dbReference>
<dbReference type="PANTHER" id="PTHR30212:SF2">
    <property type="entry name" value="PROTEIN YIIM"/>
    <property type="match status" value="1"/>
</dbReference>
<sequence length="556" mass="62013">MGIYEDTDTEAIRFLEQPWTSETLVELRTGKIKTAFGPKIRTAIYKSTHNAPINVTKLIIGADEHAFEYGGGPDRVLLQYCLQHYDRWRKELPASEDLFGPGGFGENLVARYANERNICIGDVIQIGNVLAQVTIPRQPCYKLNHRFQAKDMSRRAQELSRTGWFYRILKEGTIQTGDKMTLLERPNPQWTVARVQHYLYHDMRNEDAMKELIQIKELGAEIHDIFANRLKKQYENQQRRLGGGDSLTLDAWSDYRLTQKTPETSKIVSLTFTAQDPVVDPEVVQPGSHVRLRLGGKLVRAYSVISGDTNEFELAVAHSSSSRGGSRFIHTRLQTGDVLSVGKITSSFPLAQNAERHVFVSGGIGLTAFIASARHCQKRGSPYHIHHLVRTSQDIALRHYLDELDGHVTVYDKSQGKVFDVEKTLKGIASGAHVYCCGSERLMDAVAESANYVGISQDRLHFEKFEISTSGDPFTVQLSETNRTVEVSGEQSLLDALRDAGLDIASSCEAGNCGTCRLVVKDGRIEHRGTGLTNEEKSSSMLSCVSRGVGKILIEL</sequence>
<dbReference type="Pfam" id="PF22290">
    <property type="entry name" value="DmmA-like_N"/>
    <property type="match status" value="1"/>
</dbReference>
<dbReference type="Pfam" id="PF00111">
    <property type="entry name" value="Fer2"/>
    <property type="match status" value="1"/>
</dbReference>
<dbReference type="SUPFAM" id="SSF52343">
    <property type="entry name" value="Ferredoxin reductase-like, C-terminal NADP-linked domain"/>
    <property type="match status" value="1"/>
</dbReference>
<dbReference type="PANTHER" id="PTHR30212">
    <property type="entry name" value="PROTEIN YIIM"/>
    <property type="match status" value="1"/>
</dbReference>
<name>A0AAV9MWA1_9EURO</name>
<dbReference type="GO" id="GO:0030170">
    <property type="term" value="F:pyridoxal phosphate binding"/>
    <property type="evidence" value="ECO:0007669"/>
    <property type="project" value="InterPro"/>
</dbReference>
<dbReference type="Gene3D" id="3.40.50.80">
    <property type="entry name" value="Nucleotide-binding domain of ferredoxin-NADP reductase (FNR) module"/>
    <property type="match status" value="1"/>
</dbReference>
<evidence type="ECO:0000256" key="2">
    <source>
        <dbReference type="ARBA" id="ARBA00022630"/>
    </source>
</evidence>
<dbReference type="Gene3D" id="3.10.20.30">
    <property type="match status" value="1"/>
</dbReference>
<organism evidence="12 13">
    <name type="scientific">Exophiala bonariae</name>
    <dbReference type="NCBI Taxonomy" id="1690606"/>
    <lineage>
        <taxon>Eukaryota</taxon>
        <taxon>Fungi</taxon>
        <taxon>Dikarya</taxon>
        <taxon>Ascomycota</taxon>
        <taxon>Pezizomycotina</taxon>
        <taxon>Eurotiomycetes</taxon>
        <taxon>Chaetothyriomycetidae</taxon>
        <taxon>Chaetothyriales</taxon>
        <taxon>Herpotrichiellaceae</taxon>
        <taxon>Exophiala</taxon>
    </lineage>
</organism>
<reference evidence="12 13" key="1">
    <citation type="submission" date="2023-08" db="EMBL/GenBank/DDBJ databases">
        <title>Black Yeasts Isolated from many extreme environments.</title>
        <authorList>
            <person name="Coleine C."/>
            <person name="Stajich J.E."/>
            <person name="Selbmann L."/>
        </authorList>
    </citation>
    <scope>NUCLEOTIDE SEQUENCE [LARGE SCALE GENOMIC DNA]</scope>
    <source>
        <strain evidence="12 13">CCFEE 5792</strain>
    </source>
</reference>
<dbReference type="Pfam" id="PF03473">
    <property type="entry name" value="MOSC"/>
    <property type="match status" value="1"/>
</dbReference>
<dbReference type="AlphaFoldDB" id="A0AAV9MWA1"/>
<dbReference type="InterPro" id="IPR052353">
    <property type="entry name" value="Benzoxazolinone_Detox_Enz"/>
</dbReference>
<evidence type="ECO:0000256" key="1">
    <source>
        <dbReference type="ARBA" id="ARBA00001917"/>
    </source>
</evidence>
<dbReference type="InterPro" id="IPR006058">
    <property type="entry name" value="2Fe2S_fd_BS"/>
</dbReference>
<accession>A0AAV9MWA1</accession>
<keyword evidence="6" id="KW-0560">Oxidoreductase</keyword>
<evidence type="ECO:0008006" key="14">
    <source>
        <dbReference type="Google" id="ProtNLM"/>
    </source>
</evidence>
<keyword evidence="8" id="KW-0411">Iron-sulfur</keyword>
<dbReference type="EMBL" id="JAVRRD010000036">
    <property type="protein sequence ID" value="KAK5045554.1"/>
    <property type="molecule type" value="Genomic_DNA"/>
</dbReference>
<evidence type="ECO:0000313" key="13">
    <source>
        <dbReference type="Proteomes" id="UP001358417"/>
    </source>
</evidence>
<dbReference type="InterPro" id="IPR001041">
    <property type="entry name" value="2Fe-2S_ferredoxin-type"/>
</dbReference>
<feature type="domain" description="MOSC" evidence="10">
    <location>
        <begin position="17"/>
        <end position="183"/>
    </location>
</feature>
<dbReference type="SUPFAM" id="SSF63380">
    <property type="entry name" value="Riboflavin synthase domain-like"/>
    <property type="match status" value="1"/>
</dbReference>
<keyword evidence="4" id="KW-0001">2Fe-2S</keyword>
<evidence type="ECO:0000256" key="5">
    <source>
        <dbReference type="ARBA" id="ARBA00022723"/>
    </source>
</evidence>
<dbReference type="Gene3D" id="2.40.33.20">
    <property type="entry name" value="PK beta-barrel domain-like"/>
    <property type="match status" value="1"/>
</dbReference>
<dbReference type="CDD" id="cd00207">
    <property type="entry name" value="fer2"/>
    <property type="match status" value="1"/>
</dbReference>
<dbReference type="RefSeq" id="XP_064701178.1">
    <property type="nucleotide sequence ID" value="XM_064852714.1"/>
</dbReference>
<feature type="domain" description="2Fe-2S ferredoxin-type" evidence="9">
    <location>
        <begin position="474"/>
        <end position="556"/>
    </location>
</feature>
<evidence type="ECO:0000256" key="6">
    <source>
        <dbReference type="ARBA" id="ARBA00023002"/>
    </source>
</evidence>
<keyword evidence="3" id="KW-0288">FMN</keyword>
<dbReference type="InterPro" id="IPR012675">
    <property type="entry name" value="Beta-grasp_dom_sf"/>
</dbReference>
<dbReference type="CDD" id="cd06185">
    <property type="entry name" value="PDR_like"/>
    <property type="match status" value="1"/>
</dbReference>
<dbReference type="GO" id="GO:0051537">
    <property type="term" value="F:2 iron, 2 sulfur cluster binding"/>
    <property type="evidence" value="ECO:0007669"/>
    <property type="project" value="UniProtKB-KW"/>
</dbReference>
<dbReference type="GO" id="GO:0016491">
    <property type="term" value="F:oxidoreductase activity"/>
    <property type="evidence" value="ECO:0007669"/>
    <property type="project" value="UniProtKB-KW"/>
</dbReference>
<dbReference type="InterPro" id="IPR017927">
    <property type="entry name" value="FAD-bd_FR_type"/>
</dbReference>
<dbReference type="GeneID" id="89977333"/>
<keyword evidence="5" id="KW-0479">Metal-binding</keyword>
<dbReference type="Pfam" id="PF03475">
    <property type="entry name" value="YiiM_3-alpha"/>
    <property type="match status" value="1"/>
</dbReference>
<evidence type="ECO:0000313" key="12">
    <source>
        <dbReference type="EMBL" id="KAK5045554.1"/>
    </source>
</evidence>
<comment type="cofactor">
    <cofactor evidence="1">
        <name>FMN</name>
        <dbReference type="ChEBI" id="CHEBI:58210"/>
    </cofactor>
</comment>
<keyword evidence="7" id="KW-0408">Iron</keyword>
<dbReference type="Proteomes" id="UP001358417">
    <property type="component" value="Unassembled WGS sequence"/>
</dbReference>
<dbReference type="Gene3D" id="2.40.30.10">
    <property type="entry name" value="Translation factors"/>
    <property type="match status" value="1"/>
</dbReference>
<evidence type="ECO:0000259" key="11">
    <source>
        <dbReference type="PROSITE" id="PS51384"/>
    </source>
</evidence>
<dbReference type="InterPro" id="IPR054582">
    <property type="entry name" value="DmmA-like_N"/>
</dbReference>
<dbReference type="PROSITE" id="PS00197">
    <property type="entry name" value="2FE2S_FER_1"/>
    <property type="match status" value="1"/>
</dbReference>
<protein>
    <recommendedName>
        <fullName evidence="14">MOSC domain-containing protein</fullName>
    </recommendedName>
</protein>
<dbReference type="PROSITE" id="PS51085">
    <property type="entry name" value="2FE2S_FER_2"/>
    <property type="match status" value="1"/>
</dbReference>
<dbReference type="InterPro" id="IPR039261">
    <property type="entry name" value="FNR_nucleotide-bd"/>
</dbReference>
<dbReference type="InterPro" id="IPR017938">
    <property type="entry name" value="Riboflavin_synthase-like_b-brl"/>
</dbReference>